<dbReference type="Proteomes" id="UP000199611">
    <property type="component" value="Unassembled WGS sequence"/>
</dbReference>
<dbReference type="RefSeq" id="WP_093393809.1">
    <property type="nucleotide sequence ID" value="NZ_FOUU01000002.1"/>
</dbReference>
<gene>
    <name evidence="1" type="ORF">SAMN05660836_00907</name>
</gene>
<dbReference type="Pfam" id="PF22752">
    <property type="entry name" value="DUF488-N3i"/>
    <property type="match status" value="1"/>
</dbReference>
<dbReference type="STRING" id="39841.SAMN05660836_00907"/>
<reference evidence="1 2" key="1">
    <citation type="submission" date="2016-10" db="EMBL/GenBank/DDBJ databases">
        <authorList>
            <person name="de Groot N.N."/>
        </authorList>
    </citation>
    <scope>NUCLEOTIDE SEQUENCE [LARGE SCALE GENOMIC DNA]</scope>
    <source>
        <strain evidence="1 2">DSM 9990</strain>
    </source>
</reference>
<protein>
    <submittedName>
        <fullName evidence="1">Uncharacterized conserved protein YeaO, DUF488 family</fullName>
    </submittedName>
</protein>
<evidence type="ECO:0000313" key="2">
    <source>
        <dbReference type="Proteomes" id="UP000199611"/>
    </source>
</evidence>
<name>A0A1I4SDP0_9BACT</name>
<keyword evidence="2" id="KW-1185">Reference proteome</keyword>
<evidence type="ECO:0000313" key="1">
    <source>
        <dbReference type="EMBL" id="SFM62582.1"/>
    </source>
</evidence>
<accession>A0A1I4SDP0</accession>
<dbReference type="PANTHER" id="PTHR36849">
    <property type="entry name" value="CYTOPLASMIC PROTEIN-RELATED"/>
    <property type="match status" value="1"/>
</dbReference>
<organism evidence="1 2">
    <name type="scientific">Thermodesulforhabdus norvegica</name>
    <dbReference type="NCBI Taxonomy" id="39841"/>
    <lineage>
        <taxon>Bacteria</taxon>
        <taxon>Pseudomonadati</taxon>
        <taxon>Thermodesulfobacteriota</taxon>
        <taxon>Syntrophobacteria</taxon>
        <taxon>Syntrophobacterales</taxon>
        <taxon>Thermodesulforhabdaceae</taxon>
        <taxon>Thermodesulforhabdus</taxon>
    </lineage>
</organism>
<dbReference type="OrthoDB" id="9790745at2"/>
<sequence>MAVMIKNIHAEPHEDDGKRFLIETGIPPGLTREQLVIYGWFKELAPPEGMKALLDGREETWRTFRREYYQFLLEPAREPLLRELTEKARFEQITLVYDAVDDYRNHATVLKTLIELRMRMDDEY</sequence>
<dbReference type="EMBL" id="FOUU01000002">
    <property type="protein sequence ID" value="SFM62582.1"/>
    <property type="molecule type" value="Genomic_DNA"/>
</dbReference>
<dbReference type="InterPro" id="IPR052552">
    <property type="entry name" value="YeaO-like"/>
</dbReference>
<dbReference type="PANTHER" id="PTHR36849:SF1">
    <property type="entry name" value="CYTOPLASMIC PROTEIN"/>
    <property type="match status" value="1"/>
</dbReference>
<dbReference type="AlphaFoldDB" id="A0A1I4SDP0"/>
<proteinExistence type="predicted"/>